<evidence type="ECO:0000256" key="5">
    <source>
        <dbReference type="ARBA" id="ARBA00023136"/>
    </source>
</evidence>
<dbReference type="Proteomes" id="UP000658754">
    <property type="component" value="Unassembled WGS sequence"/>
</dbReference>
<dbReference type="InterPro" id="IPR018076">
    <property type="entry name" value="T2SS_GspF_dom"/>
</dbReference>
<proteinExistence type="predicted"/>
<feature type="transmembrane region" description="Helical" evidence="6">
    <location>
        <begin position="6"/>
        <end position="26"/>
    </location>
</feature>
<protein>
    <recommendedName>
        <fullName evidence="7">Type II secretion system protein GspF domain-containing protein</fullName>
    </recommendedName>
</protein>
<evidence type="ECO:0000256" key="6">
    <source>
        <dbReference type="SAM" id="Phobius"/>
    </source>
</evidence>
<name>A0ABQ2CAQ8_9MICC</name>
<evidence type="ECO:0000259" key="7">
    <source>
        <dbReference type="Pfam" id="PF00482"/>
    </source>
</evidence>
<feature type="transmembrane region" description="Helical" evidence="6">
    <location>
        <begin position="285"/>
        <end position="305"/>
    </location>
</feature>
<evidence type="ECO:0000313" key="9">
    <source>
        <dbReference type="Proteomes" id="UP000658754"/>
    </source>
</evidence>
<keyword evidence="5 6" id="KW-0472">Membrane</keyword>
<reference evidence="9" key="1">
    <citation type="journal article" date="2019" name="Int. J. Syst. Evol. Microbiol.">
        <title>The Global Catalogue of Microorganisms (GCM) 10K type strain sequencing project: providing services to taxonomists for standard genome sequencing and annotation.</title>
        <authorList>
            <consortium name="The Broad Institute Genomics Platform"/>
            <consortium name="The Broad Institute Genome Sequencing Center for Infectious Disease"/>
            <person name="Wu L."/>
            <person name="Ma J."/>
        </authorList>
    </citation>
    <scope>NUCLEOTIDE SEQUENCE [LARGE SCALE GENOMIC DNA]</scope>
    <source>
        <strain evidence="9">CGMCC 1.3601</strain>
    </source>
</reference>
<dbReference type="EMBL" id="BMKV01000001">
    <property type="protein sequence ID" value="GGI71583.1"/>
    <property type="molecule type" value="Genomic_DNA"/>
</dbReference>
<keyword evidence="3 6" id="KW-0812">Transmembrane</keyword>
<keyword evidence="2" id="KW-1003">Cell membrane</keyword>
<evidence type="ECO:0000256" key="1">
    <source>
        <dbReference type="ARBA" id="ARBA00004651"/>
    </source>
</evidence>
<evidence type="ECO:0000256" key="4">
    <source>
        <dbReference type="ARBA" id="ARBA00022989"/>
    </source>
</evidence>
<dbReference type="PANTHER" id="PTHR35007:SF1">
    <property type="entry name" value="PILUS ASSEMBLY PROTEIN"/>
    <property type="match status" value="1"/>
</dbReference>
<evidence type="ECO:0000256" key="2">
    <source>
        <dbReference type="ARBA" id="ARBA00022475"/>
    </source>
</evidence>
<keyword evidence="4 6" id="KW-1133">Transmembrane helix</keyword>
<feature type="domain" description="Type II secretion system protein GspF" evidence="7">
    <location>
        <begin position="147"/>
        <end position="270"/>
    </location>
</feature>
<evidence type="ECO:0000256" key="3">
    <source>
        <dbReference type="ARBA" id="ARBA00022692"/>
    </source>
</evidence>
<keyword evidence="9" id="KW-1185">Reference proteome</keyword>
<evidence type="ECO:0000313" key="8">
    <source>
        <dbReference type="EMBL" id="GGI71583.1"/>
    </source>
</evidence>
<dbReference type="PANTHER" id="PTHR35007">
    <property type="entry name" value="INTEGRAL MEMBRANE PROTEIN-RELATED"/>
    <property type="match status" value="1"/>
</dbReference>
<sequence>MESPMVFIVAIALCLSAMILVVFVVFKPQFGSIPLERRRPGVRNDRSAVSRVSQSTVSAVENIIGESGGLYNREVLYNAGVKMAPADFTVGVAVASILVGAFAALLTNPWLGLLIATATPFLAKVVLTIRRDKRRTKFEAQLTDTIQMLIGGLRVGHSVMRSVEAAAQEADAPTSEELLRIVNETRIGKDPRLAFEDVADRMNSEDFRWISQAIQINREVGGDLAEVLDQVAGTIRERSEIKGQIRSLSAEGKMSAYVLMALPIGVAVILAFINPGYLDVFVEKPLGIAMLVGGLLMFVVGGFWMSRTVKIKF</sequence>
<comment type="subcellular location">
    <subcellularLocation>
        <location evidence="1">Cell membrane</location>
        <topology evidence="1">Multi-pass membrane protein</topology>
    </subcellularLocation>
</comment>
<dbReference type="Pfam" id="PF00482">
    <property type="entry name" value="T2SSF"/>
    <property type="match status" value="1"/>
</dbReference>
<comment type="caution">
    <text evidence="8">The sequence shown here is derived from an EMBL/GenBank/DDBJ whole genome shotgun (WGS) entry which is preliminary data.</text>
</comment>
<feature type="transmembrane region" description="Helical" evidence="6">
    <location>
        <begin position="110"/>
        <end position="129"/>
    </location>
</feature>
<dbReference type="Gene3D" id="1.20.81.30">
    <property type="entry name" value="Type II secretion system (T2SS), domain F"/>
    <property type="match status" value="1"/>
</dbReference>
<accession>A0ABQ2CAQ8</accession>
<dbReference type="InterPro" id="IPR042094">
    <property type="entry name" value="T2SS_GspF_sf"/>
</dbReference>
<organism evidence="8 9">
    <name type="scientific">Pseudarthrobacter scleromae</name>
    <dbReference type="NCBI Taxonomy" id="158897"/>
    <lineage>
        <taxon>Bacteria</taxon>
        <taxon>Bacillati</taxon>
        <taxon>Actinomycetota</taxon>
        <taxon>Actinomycetes</taxon>
        <taxon>Micrococcales</taxon>
        <taxon>Micrococcaceae</taxon>
        <taxon>Pseudarthrobacter</taxon>
    </lineage>
</organism>
<feature type="transmembrane region" description="Helical" evidence="6">
    <location>
        <begin position="254"/>
        <end position="273"/>
    </location>
</feature>
<feature type="transmembrane region" description="Helical" evidence="6">
    <location>
        <begin position="86"/>
        <end position="104"/>
    </location>
</feature>
<gene>
    <name evidence="8" type="ORF">GCM10007175_05510</name>
</gene>